<name>A0A845F2W2_9BACL</name>
<dbReference type="Proteomes" id="UP000447833">
    <property type="component" value="Unassembled WGS sequence"/>
</dbReference>
<dbReference type="AlphaFoldDB" id="A0A845F2W2"/>
<evidence type="ECO:0000313" key="1">
    <source>
        <dbReference type="EMBL" id="MYL65130.1"/>
    </source>
</evidence>
<dbReference type="RefSeq" id="WP_160920495.1">
    <property type="nucleotide sequence ID" value="NZ_WMEY01000005.1"/>
</dbReference>
<proteinExistence type="predicted"/>
<evidence type="ECO:0000313" key="2">
    <source>
        <dbReference type="Proteomes" id="UP000447833"/>
    </source>
</evidence>
<dbReference type="EMBL" id="WMEY01000005">
    <property type="protein sequence ID" value="MYL65130.1"/>
    <property type="molecule type" value="Genomic_DNA"/>
</dbReference>
<organism evidence="1 2">
    <name type="scientific">Guptibacillus hwajinpoensis</name>
    <dbReference type="NCBI Taxonomy" id="208199"/>
    <lineage>
        <taxon>Bacteria</taxon>
        <taxon>Bacillati</taxon>
        <taxon>Bacillota</taxon>
        <taxon>Bacilli</taxon>
        <taxon>Bacillales</taxon>
        <taxon>Guptibacillaceae</taxon>
        <taxon>Guptibacillus</taxon>
    </lineage>
</organism>
<comment type="caution">
    <text evidence="1">The sequence shown here is derived from an EMBL/GenBank/DDBJ whole genome shotgun (WGS) entry which is preliminary data.</text>
</comment>
<sequence>MKEEKSFLTLGELDGYARGSQNELTIESNENKSTLPKAVDEAEYTVVFTLELTKDNEH</sequence>
<protein>
    <submittedName>
        <fullName evidence="1">Uncharacterized protein</fullName>
    </submittedName>
</protein>
<accession>A0A845F2W2</accession>
<gene>
    <name evidence="1" type="ORF">GLW07_17365</name>
</gene>
<reference evidence="1 2" key="1">
    <citation type="submission" date="2019-11" db="EMBL/GenBank/DDBJ databases">
        <title>Genome sequences of 17 halophilic strains isolated from different environments.</title>
        <authorList>
            <person name="Furrow R.E."/>
        </authorList>
    </citation>
    <scope>NUCLEOTIDE SEQUENCE [LARGE SCALE GENOMIC DNA]</scope>
    <source>
        <strain evidence="1 2">22506_14_FS</strain>
    </source>
</reference>